<dbReference type="RefSeq" id="WP_212980500.1">
    <property type="nucleotide sequence ID" value="NZ_AP025343.1"/>
</dbReference>
<reference evidence="2 3" key="1">
    <citation type="submission" date="2021-03" db="EMBL/GenBank/DDBJ databases">
        <title>Antimicrobial resistance genes in bacteria isolated from Japanese honey, and their potential for conferring macrolide and lincosamide resistance in the American foulbrood pathogen Paenibacillus larvae.</title>
        <authorList>
            <person name="Okamoto M."/>
            <person name="Kumagai M."/>
            <person name="Kanamori H."/>
            <person name="Takamatsu D."/>
        </authorList>
    </citation>
    <scope>NUCLEOTIDE SEQUENCE [LARGE SCALE GENOMIC DNA]</scope>
    <source>
        <strain evidence="2 3">J34TS1</strain>
    </source>
</reference>
<dbReference type="Pfam" id="PF06855">
    <property type="entry name" value="YozE_SAM_like"/>
    <property type="match status" value="1"/>
</dbReference>
<organism evidence="2 3">
    <name type="scientific">Paenibacillus azoreducens</name>
    <dbReference type="NCBI Taxonomy" id="116718"/>
    <lineage>
        <taxon>Bacteria</taxon>
        <taxon>Bacillati</taxon>
        <taxon>Bacillota</taxon>
        <taxon>Bacilli</taxon>
        <taxon>Bacillales</taxon>
        <taxon>Paenibacillaceae</taxon>
        <taxon>Paenibacillus</taxon>
    </lineage>
</organism>
<proteinExistence type="predicted"/>
<dbReference type="EMBL" id="BORT01000029">
    <property type="protein sequence ID" value="GIO50231.1"/>
    <property type="molecule type" value="Genomic_DNA"/>
</dbReference>
<evidence type="ECO:0000259" key="1">
    <source>
        <dbReference type="Pfam" id="PF06855"/>
    </source>
</evidence>
<dbReference type="AlphaFoldDB" id="A0A920CQT7"/>
<feature type="domain" description="YozE SAM-like" evidence="1">
    <location>
        <begin position="14"/>
        <end position="76"/>
    </location>
</feature>
<keyword evidence="3" id="KW-1185">Reference proteome</keyword>
<protein>
    <recommendedName>
        <fullName evidence="1">YozE SAM-like domain-containing protein</fullName>
    </recommendedName>
</protein>
<dbReference type="InterPro" id="IPR023089">
    <property type="entry name" value="YozE_SAM-like"/>
</dbReference>
<dbReference type="Gene3D" id="1.10.150.260">
    <property type="entry name" value="YozE SAM-like"/>
    <property type="match status" value="1"/>
</dbReference>
<gene>
    <name evidence="2" type="ORF">J34TS1_49960</name>
</gene>
<accession>A0A920CQT7</accession>
<dbReference type="Proteomes" id="UP000682811">
    <property type="component" value="Unassembled WGS sequence"/>
</dbReference>
<dbReference type="SUPFAM" id="SSF140652">
    <property type="entry name" value="YozE-like"/>
    <property type="match status" value="1"/>
</dbReference>
<name>A0A920CQT7_9BACL</name>
<sequence>MNYLWPPSEPIPWTFKTWIKNFKGVDLPIGDLAEDISKDTFFPDGDDFSDIHAYICERANDPAVIETFVLVWNFYQASK</sequence>
<dbReference type="InterPro" id="IPR036806">
    <property type="entry name" value="YozE_SAM-like_sf"/>
</dbReference>
<evidence type="ECO:0000313" key="3">
    <source>
        <dbReference type="Proteomes" id="UP000682811"/>
    </source>
</evidence>
<evidence type="ECO:0000313" key="2">
    <source>
        <dbReference type="EMBL" id="GIO50231.1"/>
    </source>
</evidence>
<comment type="caution">
    <text evidence="2">The sequence shown here is derived from an EMBL/GenBank/DDBJ whole genome shotgun (WGS) entry which is preliminary data.</text>
</comment>